<proteinExistence type="predicted"/>
<organism evidence="1 2">
    <name type="scientific">Crotalaria pallida</name>
    <name type="common">Smooth rattlebox</name>
    <name type="synonym">Crotalaria striata</name>
    <dbReference type="NCBI Taxonomy" id="3830"/>
    <lineage>
        <taxon>Eukaryota</taxon>
        <taxon>Viridiplantae</taxon>
        <taxon>Streptophyta</taxon>
        <taxon>Embryophyta</taxon>
        <taxon>Tracheophyta</taxon>
        <taxon>Spermatophyta</taxon>
        <taxon>Magnoliopsida</taxon>
        <taxon>eudicotyledons</taxon>
        <taxon>Gunneridae</taxon>
        <taxon>Pentapetalae</taxon>
        <taxon>rosids</taxon>
        <taxon>fabids</taxon>
        <taxon>Fabales</taxon>
        <taxon>Fabaceae</taxon>
        <taxon>Papilionoideae</taxon>
        <taxon>50 kb inversion clade</taxon>
        <taxon>genistoids sensu lato</taxon>
        <taxon>core genistoids</taxon>
        <taxon>Crotalarieae</taxon>
        <taxon>Crotalaria</taxon>
    </lineage>
</organism>
<keyword evidence="2" id="KW-1185">Reference proteome</keyword>
<sequence>MQLIFFFSSFYTTTISDFLYFVGFEMMLNQSWCFSVSAVIRTVRTISTPYSFGYCYGLWAARSNGVQFLVTVMSTPLPFMW</sequence>
<evidence type="ECO:0000313" key="1">
    <source>
        <dbReference type="EMBL" id="KAK7281961.1"/>
    </source>
</evidence>
<reference evidence="1 2" key="1">
    <citation type="submission" date="2024-01" db="EMBL/GenBank/DDBJ databases">
        <title>The genomes of 5 underutilized Papilionoideae crops provide insights into root nodulation and disease resistanc.</title>
        <authorList>
            <person name="Yuan L."/>
        </authorList>
    </citation>
    <scope>NUCLEOTIDE SEQUENCE [LARGE SCALE GENOMIC DNA]</scope>
    <source>
        <strain evidence="1">ZHUSHIDOU_FW_LH</strain>
        <tissue evidence="1">Leaf</tissue>
    </source>
</reference>
<gene>
    <name evidence="1" type="ORF">RIF29_10377</name>
</gene>
<dbReference type="Proteomes" id="UP001372338">
    <property type="component" value="Unassembled WGS sequence"/>
</dbReference>
<evidence type="ECO:0000313" key="2">
    <source>
        <dbReference type="Proteomes" id="UP001372338"/>
    </source>
</evidence>
<dbReference type="EMBL" id="JAYWIO010000002">
    <property type="protein sequence ID" value="KAK7281961.1"/>
    <property type="molecule type" value="Genomic_DNA"/>
</dbReference>
<name>A0AAN9FVP5_CROPI</name>
<comment type="caution">
    <text evidence="1">The sequence shown here is derived from an EMBL/GenBank/DDBJ whole genome shotgun (WGS) entry which is preliminary data.</text>
</comment>
<dbReference type="AlphaFoldDB" id="A0AAN9FVP5"/>
<protein>
    <submittedName>
        <fullName evidence="1">Uncharacterized protein</fullName>
    </submittedName>
</protein>
<accession>A0AAN9FVP5</accession>